<evidence type="ECO:0000313" key="3">
    <source>
        <dbReference type="Proteomes" id="UP000321577"/>
    </source>
</evidence>
<dbReference type="Pfam" id="PF09346">
    <property type="entry name" value="SMI1_KNR4"/>
    <property type="match status" value="1"/>
</dbReference>
<dbReference type="SUPFAM" id="SSF160631">
    <property type="entry name" value="SMI1/KNR4-like"/>
    <property type="match status" value="1"/>
</dbReference>
<reference evidence="2 3" key="1">
    <citation type="submission" date="2019-07" db="EMBL/GenBank/DDBJ databases">
        <title>Whole genome shotgun sequence of Brevifollis gellanilyticus NBRC 108608.</title>
        <authorList>
            <person name="Hosoyama A."/>
            <person name="Uohara A."/>
            <person name="Ohji S."/>
            <person name="Ichikawa N."/>
        </authorList>
    </citation>
    <scope>NUCLEOTIDE SEQUENCE [LARGE SCALE GENOMIC DNA]</scope>
    <source>
        <strain evidence="2 3">NBRC 108608</strain>
    </source>
</reference>
<dbReference type="Gene3D" id="3.40.1580.10">
    <property type="entry name" value="SMI1/KNR4-like"/>
    <property type="match status" value="1"/>
</dbReference>
<proteinExistence type="predicted"/>
<evidence type="ECO:0000313" key="2">
    <source>
        <dbReference type="EMBL" id="GEP44261.1"/>
    </source>
</evidence>
<dbReference type="InterPro" id="IPR018958">
    <property type="entry name" value="Knr4/Smi1-like_dom"/>
</dbReference>
<dbReference type="Proteomes" id="UP000321577">
    <property type="component" value="Unassembled WGS sequence"/>
</dbReference>
<dbReference type="EMBL" id="BKAG01000027">
    <property type="protein sequence ID" value="GEP44261.1"/>
    <property type="molecule type" value="Genomic_DNA"/>
</dbReference>
<gene>
    <name evidence="2" type="ORF">BGE01nite_35520</name>
</gene>
<dbReference type="AlphaFoldDB" id="A0A512MD15"/>
<name>A0A512MD15_9BACT</name>
<sequence>MKIVGTQTPPPASVEKRNALEAMLPPDLPADYLILFENYDGADIWFDDVDWSRDEFDYLRLDSVDEMLDVETRATLSETFPGLFVIGSDGGGQILAYDSTRPKPWPIVMHLPGYSKLGSAPVVASSMTELMQRYLKA</sequence>
<feature type="domain" description="Knr4/Smi1-like" evidence="1">
    <location>
        <begin position="11"/>
        <end position="132"/>
    </location>
</feature>
<organism evidence="2 3">
    <name type="scientific">Brevifollis gellanilyticus</name>
    <dbReference type="NCBI Taxonomy" id="748831"/>
    <lineage>
        <taxon>Bacteria</taxon>
        <taxon>Pseudomonadati</taxon>
        <taxon>Verrucomicrobiota</taxon>
        <taxon>Verrucomicrobiia</taxon>
        <taxon>Verrucomicrobiales</taxon>
        <taxon>Verrucomicrobiaceae</taxon>
    </lineage>
</organism>
<keyword evidence="3" id="KW-1185">Reference proteome</keyword>
<comment type="caution">
    <text evidence="2">The sequence shown here is derived from an EMBL/GenBank/DDBJ whole genome shotgun (WGS) entry which is preliminary data.</text>
</comment>
<accession>A0A512MD15</accession>
<protein>
    <recommendedName>
        <fullName evidence="1">Knr4/Smi1-like domain-containing protein</fullName>
    </recommendedName>
</protein>
<dbReference type="InterPro" id="IPR037883">
    <property type="entry name" value="Knr4/Smi1-like_sf"/>
</dbReference>
<evidence type="ECO:0000259" key="1">
    <source>
        <dbReference type="Pfam" id="PF09346"/>
    </source>
</evidence>
<dbReference type="RefSeq" id="WP_308741218.1">
    <property type="nucleotide sequence ID" value="NZ_BKAG01000027.1"/>
</dbReference>